<dbReference type="Gene3D" id="3.40.50.300">
    <property type="entry name" value="P-loop containing nucleotide triphosphate hydrolases"/>
    <property type="match status" value="1"/>
</dbReference>
<feature type="coiled-coil region" evidence="16">
    <location>
        <begin position="1686"/>
        <end position="1713"/>
    </location>
</feature>
<evidence type="ECO:0000256" key="6">
    <source>
        <dbReference type="ARBA" id="ARBA00022741"/>
    </source>
</evidence>
<feature type="region of interest" description="Disordered" evidence="17">
    <location>
        <begin position="1933"/>
        <end position="1972"/>
    </location>
</feature>
<dbReference type="GO" id="GO:0000781">
    <property type="term" value="C:chromosome, telomeric region"/>
    <property type="evidence" value="ECO:0007669"/>
    <property type="project" value="UniProtKB-SubCell"/>
</dbReference>
<dbReference type="SMART" id="SM00490">
    <property type="entry name" value="HELICc"/>
    <property type="match status" value="1"/>
</dbReference>
<dbReference type="InterPro" id="IPR001650">
    <property type="entry name" value="Helicase_C-like"/>
</dbReference>
<dbReference type="InterPro" id="IPR038718">
    <property type="entry name" value="SNF2-like_sf"/>
</dbReference>
<evidence type="ECO:0000256" key="10">
    <source>
        <dbReference type="ARBA" id="ARBA00022833"/>
    </source>
</evidence>
<dbReference type="Gene3D" id="3.60.10.10">
    <property type="entry name" value="Endonuclease/exonuclease/phosphatase"/>
    <property type="match status" value="1"/>
</dbReference>
<keyword evidence="5" id="KW-0479">Metal-binding</keyword>
<evidence type="ECO:0000256" key="13">
    <source>
        <dbReference type="ARBA" id="ARBA00023125"/>
    </source>
</evidence>
<dbReference type="InterPro" id="IPR049730">
    <property type="entry name" value="SNF2/RAD54-like_C"/>
</dbReference>
<evidence type="ECO:0000259" key="21">
    <source>
        <dbReference type="PROSITE" id="PS51533"/>
    </source>
</evidence>
<evidence type="ECO:0000259" key="20">
    <source>
        <dbReference type="PROSITE" id="PS51194"/>
    </source>
</evidence>
<dbReference type="Pfam" id="PF00271">
    <property type="entry name" value="Helicase_C"/>
    <property type="match status" value="1"/>
</dbReference>
<keyword evidence="12" id="KW-0779">Telomere</keyword>
<evidence type="ECO:0000256" key="1">
    <source>
        <dbReference type="ARBA" id="ARBA00004123"/>
    </source>
</evidence>
<keyword evidence="6" id="KW-0547">Nucleotide-binding</keyword>
<dbReference type="EMBL" id="OIVN01000408">
    <property type="protein sequence ID" value="SPC79717.1"/>
    <property type="molecule type" value="Genomic_DNA"/>
</dbReference>
<dbReference type="CDD" id="cd18793">
    <property type="entry name" value="SF2_C_SNF"/>
    <property type="match status" value="1"/>
</dbReference>
<comment type="subcellular location">
    <subcellularLocation>
        <location evidence="2">Chromosome</location>
        <location evidence="2">Telomere</location>
    </subcellularLocation>
    <subcellularLocation>
        <location evidence="1">Nucleus</location>
    </subcellularLocation>
</comment>
<dbReference type="Pfam" id="PF00176">
    <property type="entry name" value="SNF2-rel_dom"/>
    <property type="match status" value="2"/>
</dbReference>
<evidence type="ECO:0000259" key="19">
    <source>
        <dbReference type="PROSITE" id="PS51192"/>
    </source>
</evidence>
<feature type="domain" description="Reverse transcriptase" evidence="18">
    <location>
        <begin position="990"/>
        <end position="1237"/>
    </location>
</feature>
<protein>
    <recommendedName>
        <fullName evidence="15">ATP-dependent helicase ATRX</fullName>
    </recommendedName>
</protein>
<dbReference type="SMART" id="SM00487">
    <property type="entry name" value="DEXDc"/>
    <property type="match status" value="1"/>
</dbReference>
<evidence type="ECO:0000256" key="2">
    <source>
        <dbReference type="ARBA" id="ARBA00004574"/>
    </source>
</evidence>
<dbReference type="PROSITE" id="PS50878">
    <property type="entry name" value="RT_POL"/>
    <property type="match status" value="1"/>
</dbReference>
<gene>
    <name evidence="22" type="ORF">FSB_LOCUS7599</name>
</gene>
<dbReference type="GO" id="GO:0005524">
    <property type="term" value="F:ATP binding"/>
    <property type="evidence" value="ECO:0007669"/>
    <property type="project" value="UniProtKB-KW"/>
</dbReference>
<evidence type="ECO:0000256" key="8">
    <source>
        <dbReference type="ARBA" id="ARBA00022801"/>
    </source>
</evidence>
<keyword evidence="13" id="KW-0238">DNA-binding</keyword>
<keyword evidence="4" id="KW-0158">Chromosome</keyword>
<evidence type="ECO:0000256" key="14">
    <source>
        <dbReference type="ARBA" id="ARBA00023242"/>
    </source>
</evidence>
<keyword evidence="7" id="KW-0863">Zinc-finger</keyword>
<dbReference type="InterPro" id="IPR014001">
    <property type="entry name" value="Helicase_ATP-bd"/>
</dbReference>
<feature type="compositionally biased region" description="Basic and acidic residues" evidence="17">
    <location>
        <begin position="3361"/>
        <end position="3374"/>
    </location>
</feature>
<evidence type="ECO:0000313" key="22">
    <source>
        <dbReference type="EMBL" id="SPC79717.1"/>
    </source>
</evidence>
<feature type="region of interest" description="Disordered" evidence="17">
    <location>
        <begin position="3361"/>
        <end position="3396"/>
    </location>
</feature>
<feature type="domain" description="PHD-type" evidence="21">
    <location>
        <begin position="2076"/>
        <end position="2283"/>
    </location>
</feature>
<evidence type="ECO:0000256" key="11">
    <source>
        <dbReference type="ARBA" id="ARBA00022840"/>
    </source>
</evidence>
<dbReference type="CDD" id="cd01650">
    <property type="entry name" value="RT_nLTR_like"/>
    <property type="match status" value="1"/>
</dbReference>
<dbReference type="InterPro" id="IPR044574">
    <property type="entry name" value="ARIP4-like"/>
</dbReference>
<dbReference type="Pfam" id="PF13966">
    <property type="entry name" value="zf-RVT"/>
    <property type="match status" value="3"/>
</dbReference>
<feature type="compositionally biased region" description="Polar residues" evidence="17">
    <location>
        <begin position="2050"/>
        <end position="2060"/>
    </location>
</feature>
<evidence type="ECO:0000256" key="9">
    <source>
        <dbReference type="ARBA" id="ARBA00022806"/>
    </source>
</evidence>
<dbReference type="InterPro" id="IPR036691">
    <property type="entry name" value="Endo/exonu/phosph_ase_sf"/>
</dbReference>
<dbReference type="PROSITE" id="PS51194">
    <property type="entry name" value="HELICASE_CTER"/>
    <property type="match status" value="1"/>
</dbReference>
<feature type="domain" description="Helicase C-terminal" evidence="20">
    <location>
        <begin position="3085"/>
        <end position="3253"/>
    </location>
</feature>
<dbReference type="InterPro" id="IPR000330">
    <property type="entry name" value="SNF2_N"/>
</dbReference>
<evidence type="ECO:0000256" key="15">
    <source>
        <dbReference type="ARBA" id="ARBA00031106"/>
    </source>
</evidence>
<evidence type="ECO:0000256" key="17">
    <source>
        <dbReference type="SAM" id="MobiDB-lite"/>
    </source>
</evidence>
<feature type="region of interest" description="Disordered" evidence="17">
    <location>
        <begin position="1988"/>
        <end position="2078"/>
    </location>
</feature>
<dbReference type="InterPro" id="IPR026960">
    <property type="entry name" value="RVT-Znf"/>
</dbReference>
<feature type="region of interest" description="Disordered" evidence="17">
    <location>
        <begin position="1"/>
        <end position="37"/>
    </location>
</feature>
<dbReference type="GO" id="GO:0008270">
    <property type="term" value="F:zinc ion binding"/>
    <property type="evidence" value="ECO:0007669"/>
    <property type="project" value="UniProtKB-KW"/>
</dbReference>
<name>A0A2N9ELI2_FAGSY</name>
<dbReference type="SUPFAM" id="SSF56219">
    <property type="entry name" value="DNase I-like"/>
    <property type="match status" value="1"/>
</dbReference>
<dbReference type="GO" id="GO:0016887">
    <property type="term" value="F:ATP hydrolysis activity"/>
    <property type="evidence" value="ECO:0007669"/>
    <property type="project" value="InterPro"/>
</dbReference>
<evidence type="ECO:0000256" key="4">
    <source>
        <dbReference type="ARBA" id="ARBA00022454"/>
    </source>
</evidence>
<reference evidence="22" key="1">
    <citation type="submission" date="2018-02" db="EMBL/GenBank/DDBJ databases">
        <authorList>
            <person name="Cohen D.B."/>
            <person name="Kent A.D."/>
        </authorList>
    </citation>
    <scope>NUCLEOTIDE SEQUENCE</scope>
</reference>
<feature type="compositionally biased region" description="Basic and acidic residues" evidence="17">
    <location>
        <begin position="2013"/>
        <end position="2023"/>
    </location>
</feature>
<proteinExistence type="inferred from homology"/>
<dbReference type="GO" id="GO:0005634">
    <property type="term" value="C:nucleus"/>
    <property type="evidence" value="ECO:0007669"/>
    <property type="project" value="UniProtKB-SubCell"/>
</dbReference>
<dbReference type="GO" id="GO:0004386">
    <property type="term" value="F:helicase activity"/>
    <property type="evidence" value="ECO:0007669"/>
    <property type="project" value="UniProtKB-KW"/>
</dbReference>
<evidence type="ECO:0000256" key="12">
    <source>
        <dbReference type="ARBA" id="ARBA00022895"/>
    </source>
</evidence>
<sequence>MEEKPEEVEDVESSSSDSFIDDSEDDGPSTSGQDEGLRLEAKAKRFDIALEDGRPVQVKITESGKRHVCSVYLSKDGAWWFAKGVEENIVREGDPSFLRTYRENDQGLVICRHGNAKGRFVELMVYGKGGVKGCLVIPEGKQQGGSASHTSTWNCANRHHLHGGPNTCCSTLFPHMENMEQLKQQGRDPRDFCGDNGRESFLGFGAKVMEPILAKNELLLNLKIKLTCNSAGEWKVAWAGLDEKGPCTNPRWPPPAGPMPKLKQVWKPVGLRPSRPVAQKHNLGPQIPKPTKPVTQPPQVNGPSTEIAPEISTSNRFSIFEFGSSSTFETHPSTIPSGLSQGSAASAVPEPAVAIPSFNSPTMELTWQLKNCGLAVLWFTPRVLPQDWFLELKDGQRLRLLVEVEKSVHIEIAEDHLLNWYESCETNSCGDQEEYGAMTMLEPFPLAMALPPLDGGDFVKNILCENHDGCSELSDWVNGRYKTFGKLVGASYEGYEREVIALLVSIEARRNQHKPEHAEHRTPKKQGNKGCRELKGLVSSINYDSRAKKGRKELKGLVSSINYDSRAKKVSHDGAFGGILLMWDKRAVEKLDKAVGHFSVLCKFRNVVSQPVWAFFGVYGPHVDIERRLMWDELLGVHHWWEVPWCVGGDFNVVRSSSERLGAAGYSSSMIDFSDFISINGLVDIPMAWGSFTWSNNRETTSMSRLDRFLFTTDWGVHYSSIDQKRLCRLFSDHFPIVLNCGNIRWGRRPFRFENMWMKAADFMDRVEGWWGSYQFDGTPSFILAKKLRALKTDLKQWNEEVFGNVLFKKNALLNELHVLESLAENRVLTTEEKGTMDWVRHELEQNLLLEEISLRQKSRVLWLKEGDKNSKFFHHMANSDMRINTIGTLHVDGVPVSDQGIIQDHIVNFYKSLFTDGGVRRPMLDGLHFNSLDEEEAAWLERPFDEEEIFEVVMAFNGDKAPGLDGFPISFFQYCWHIVKPNILAAAQEFHTHSQFEKSLNATFIALIPKKSESLEVKDFKPISLVGSIYKILAKVLANRLRLVLHKLILASQNAFVKGRQILDSVLIANECLDSRLKEEKWRNWITYCISTARFSILINGSSCGFFESSRGLRQGDPLSPLLVVIIMEASSKMMDQVVGGGLVSEFFSGREAPRLIMVSHLLFVDNTLIFCDVVPDQVLQLRSLLTWFEAISGLKVNLGKPELVPVGAVPCIDDLADILGCKTSCLPMTYLGLPLGAKFKVKAIWNGVLDKMEKRLAGWKRLCGQSNGKIAAGLLMGRHGNLIMFNGALLGKWLWRNGHEREALWRRVINCKYGSEYEVGDGTRIRFWKDLWCGESPLQEAFPELYRIARDKDALVSVHFQVCNDQIHWNLDFVRAAQDWELESIASFLDLLYSTKGYSFPWKSIWQPKVPSRISFFVWVAALGKILTAENLRKRHIILGALGHEHKLLSLHGVNAHRLPDNWFSRVGSVVCGFYCLEEPLKVVYPELYRIACVKDAVVADFIQYRGESVHWENIWKAKVPPRVAFFSWTTTLGKILTADNLRRCGIILVSWCCMCKVDAESVDHLLLHCPYAKELWDMIFALFGIHWVMPKRVIDVFNCWQGSLESGATSECCDLEGHSSLLDVEPLTEEEIEELIAEFLEVESKAAEAQEALEKDSLAKVESEVREELALTLRGDDLETAVADEMSTLIEEWEAALDELETESGHLLEQLDGAGIELPSLYKWIESQAPNGCCTEAWKKRVHWVGSQMTSDITESVADAEKFLQIHRPVRRRHGKLLEEGASGFLQKKLAVDGSKEAVTENPEVDWCSLNKIFSDGVSVDDTTFGSKNWASVYLASTPQQAAVMGLKFPGVDEVEEIDDIDGNINDPFVAAAIANEKELDLSEEQKNNFRKVKEEDDANIDLKLQIHLKRRRYRKRCKQEVNQKYVDRGIESNVGKSPSLVDNSDNSNPVSNGKTCEDGNGLPNNHNEVACQNVKTDMLEASETCNDLDNKGPMSNAPSFSEPALADYTEPRGSKRPNESEEPNDNNKKSRTVIIDSDGETHSVKDNSLPNATNLDPYSDSKENFGEPGADSIPLQSQNEKFDCTSCSKVAVEVHQHPLLKWLCRTSCLPIKNEGWMASTHGGNGSSKIMVNVSHDAGADLWGGWLQVGIVGIIVSRGEIVATGYQDFPVASHIASLDLVVPLFSWVEENLFLFHLDPDCAECYCGWCGRGSDLVSCKSCRTLFCTTCIKRNIGVECLSEIRTLGWKCCCCRPSLLQRLSLQLEKAMGSGDLILSSSDTDSDNSDTDANVAYSSKRRKKKKIRRILDDAELGEETRRKIAIEKERQERLKSLQVQFSAKSKMSSAGCNGNLSEGASVEVLGDASTGYVVNVVREKGEEAVRIPPSISAKLKAHQVAGIRFMWENIIQSIRRVKSGDKGLGCILAHTMGLGKTFQVITFLYTAMRSIDLGLKTALIVTPVNVLHNWRQEFIKWRPLELKPLRVFMLEDVSSMGNGFGWTIGVMRRSLQDWELGEYTDLMAFLYQQKVKRTEADQLRWVCSTSGLFEVRSYYRMLSSHHSTDFPWKSIWQSRVPHKVAFFTWLVAQGKILTIDNLRRRRIWVLDWCFMCKRAGESVSHLMLHCEYAQELWSMIFCMFGISWVMPQTTYALLQCWRRNGPAHLIWNAIPSCLMWLLWSERNQRAFEDSERHSAELKLILLRTLMEWIAAVSRLSFPYVFAFIDDYMERRAELFAKWRAKGGVFLIGYTAFRNLSLGKNVKDRHMAREICYALQDGPDILVCDEAHMIKNTKADTTQALKQVKSQRRIALTGSPLQNNLMEYYCMVDFVREGFLGSSHDFQNPIENGQHTNSTLDDVKIMNQRSHILYEQLKGFVQRMDMNVVKNDLPPKTVFVITVKLSPLQRKLYKRFLDVHGFNKDKVSNEKIIKRGFFAGYQALAQVEASPPCGLAVPIEVASKPMSVSQDNDNVITLVAMSYSTTGASSSDKSGMEGEIWNHPGILQLTKEDKDYVRTEDAVENFLVDDSSSDENIDYNMVIGEKPKSANDYLQGKNGDGLLPKDWWNDLLHGNNFKDLDYSGKMVILLDILTMSSDVGDKVLVFSQSIPTLDLIELYLSRLPRSGKRGKFWKKGKDWYRLDGRTESSERQKLVERFNEPTNKRVKCTLISTRAGSLGINLHAANRVVIVDGSWNPTYDLQAIYRAWRYGQTKPVFAYRLMAHGTMEEKIYKRQVTKESLAARVVDRQQVGRTISKEEMLHLFEFGDDENLDSLTDLGLENGHTSNDNMTGQVGNSLKQAMPLSQGSCSSDKIMESLLGKHYPRWIFNYHEHETLLQENEEEKLSKEEQDMAWEVFQRTLEWEEVQRVPPEESATERKSVVSSIPPPAPETTSPSQSKMRDRLVLRKCTNLSHLLTLRSQGTKVGCSTVCGECAQEISWEGLNRDGKTPR</sequence>
<keyword evidence="14" id="KW-0539">Nucleus</keyword>
<dbReference type="PANTHER" id="PTHR45797:SF1">
    <property type="entry name" value="HELICASE ARIP4"/>
    <property type="match status" value="1"/>
</dbReference>
<keyword evidence="8" id="KW-0378">Hydrolase</keyword>
<feature type="domain" description="Helicase ATP-binding" evidence="19">
    <location>
        <begin position="2701"/>
        <end position="2832"/>
    </location>
</feature>
<dbReference type="PANTHER" id="PTHR45797">
    <property type="entry name" value="RAD54-LIKE"/>
    <property type="match status" value="1"/>
</dbReference>
<dbReference type="Gene3D" id="3.40.50.10810">
    <property type="entry name" value="Tandem AAA-ATPase domain"/>
    <property type="match status" value="2"/>
</dbReference>
<comment type="similarity">
    <text evidence="3">Belongs to the SNF2/RAD54 helicase family.</text>
</comment>
<keyword evidence="16" id="KW-0175">Coiled coil</keyword>
<evidence type="ECO:0000256" key="5">
    <source>
        <dbReference type="ARBA" id="ARBA00022723"/>
    </source>
</evidence>
<organism evidence="22">
    <name type="scientific">Fagus sylvatica</name>
    <name type="common">Beechnut</name>
    <dbReference type="NCBI Taxonomy" id="28930"/>
    <lineage>
        <taxon>Eukaryota</taxon>
        <taxon>Viridiplantae</taxon>
        <taxon>Streptophyta</taxon>
        <taxon>Embryophyta</taxon>
        <taxon>Tracheophyta</taxon>
        <taxon>Spermatophyta</taxon>
        <taxon>Magnoliopsida</taxon>
        <taxon>eudicotyledons</taxon>
        <taxon>Gunneridae</taxon>
        <taxon>Pentapetalae</taxon>
        <taxon>rosids</taxon>
        <taxon>fabids</taxon>
        <taxon>Fagales</taxon>
        <taxon>Fagaceae</taxon>
        <taxon>Fagus</taxon>
    </lineage>
</organism>
<evidence type="ECO:0000256" key="7">
    <source>
        <dbReference type="ARBA" id="ARBA00022771"/>
    </source>
</evidence>
<dbReference type="Pfam" id="PF03372">
    <property type="entry name" value="Exo_endo_phos"/>
    <property type="match status" value="1"/>
</dbReference>
<dbReference type="InterPro" id="IPR025766">
    <property type="entry name" value="ADD"/>
</dbReference>
<feature type="compositionally biased region" description="Acidic residues" evidence="17">
    <location>
        <begin position="1"/>
        <end position="12"/>
    </location>
</feature>
<dbReference type="PROSITE" id="PS51192">
    <property type="entry name" value="HELICASE_ATP_BIND_1"/>
    <property type="match status" value="1"/>
</dbReference>
<feature type="region of interest" description="Disordered" evidence="17">
    <location>
        <begin position="274"/>
        <end position="308"/>
    </location>
</feature>
<dbReference type="SUPFAM" id="SSF52540">
    <property type="entry name" value="P-loop containing nucleoside triphosphate hydrolases"/>
    <property type="match status" value="3"/>
</dbReference>
<dbReference type="InterPro" id="IPR005135">
    <property type="entry name" value="Endo/exonuclease/phosphatase"/>
</dbReference>
<dbReference type="Pfam" id="PF00078">
    <property type="entry name" value="RVT_1"/>
    <property type="match status" value="1"/>
</dbReference>
<dbReference type="InterPro" id="IPR027417">
    <property type="entry name" value="P-loop_NTPase"/>
</dbReference>
<dbReference type="PROSITE" id="PS51533">
    <property type="entry name" value="ADD"/>
    <property type="match status" value="1"/>
</dbReference>
<keyword evidence="10" id="KW-0862">Zinc</keyword>
<dbReference type="GO" id="GO:0003677">
    <property type="term" value="F:DNA binding"/>
    <property type="evidence" value="ECO:0007669"/>
    <property type="project" value="UniProtKB-KW"/>
</dbReference>
<keyword evidence="9" id="KW-0347">Helicase</keyword>
<accession>A0A2N9ELI2</accession>
<evidence type="ECO:0000256" key="3">
    <source>
        <dbReference type="ARBA" id="ARBA00007025"/>
    </source>
</evidence>
<dbReference type="InterPro" id="IPR000477">
    <property type="entry name" value="RT_dom"/>
</dbReference>
<evidence type="ECO:0000256" key="16">
    <source>
        <dbReference type="SAM" id="Coils"/>
    </source>
</evidence>
<keyword evidence="11" id="KW-0067">ATP-binding</keyword>
<evidence type="ECO:0000259" key="18">
    <source>
        <dbReference type="PROSITE" id="PS50878"/>
    </source>
</evidence>
<feature type="compositionally biased region" description="Low complexity" evidence="17">
    <location>
        <begin position="1941"/>
        <end position="1956"/>
    </location>
</feature>